<organism evidence="3 4">
    <name type="scientific">Undibacterium luofuense</name>
    <dbReference type="NCBI Taxonomy" id="2828733"/>
    <lineage>
        <taxon>Bacteria</taxon>
        <taxon>Pseudomonadati</taxon>
        <taxon>Pseudomonadota</taxon>
        <taxon>Betaproteobacteria</taxon>
        <taxon>Burkholderiales</taxon>
        <taxon>Oxalobacteraceae</taxon>
        <taxon>Undibacterium</taxon>
    </lineage>
</organism>
<evidence type="ECO:0000313" key="3">
    <source>
        <dbReference type="EMBL" id="MBR7783786.1"/>
    </source>
</evidence>
<feature type="domain" description="Rhodanese" evidence="2">
    <location>
        <begin position="190"/>
        <end position="277"/>
    </location>
</feature>
<dbReference type="EMBL" id="JAGSPN010000015">
    <property type="protein sequence ID" value="MBR7783786.1"/>
    <property type="molecule type" value="Genomic_DNA"/>
</dbReference>
<dbReference type="SUPFAM" id="SSF52821">
    <property type="entry name" value="Rhodanese/Cell cycle control phosphatase"/>
    <property type="match status" value="1"/>
</dbReference>
<dbReference type="InterPro" id="IPR001763">
    <property type="entry name" value="Rhodanese-like_dom"/>
</dbReference>
<name>A0A941DRZ4_9BURK</name>
<sequence length="285" mass="31402">MTIFQHTSRLLLTAALTGLLSACVTTQDFSHIPKEPGTQAALQKYMTEKSAKAFAVAENGNFSYSENAPNMATAIYGALLNCEKSANARCTVAAIENNSTLPLMTAQKTENQKLIAGMQMKHPNELMPQTNWFKPAADAVRPHSSGIHYATPTTIKGVKTIATPELLKRMKEGSITLLDTLGISRINASLPGAYLLNGADYASTDNDKNKAFEARLEKVMARYFPDKSQALVAYCASAECWLSVNALIHLRNIGYTNLYWYRNGVTDWTYQELPLTNSYQFIAVE</sequence>
<dbReference type="Proteomes" id="UP000680067">
    <property type="component" value="Unassembled WGS sequence"/>
</dbReference>
<dbReference type="Pfam" id="PF00581">
    <property type="entry name" value="Rhodanese"/>
    <property type="match status" value="1"/>
</dbReference>
<evidence type="ECO:0000313" key="4">
    <source>
        <dbReference type="Proteomes" id="UP000680067"/>
    </source>
</evidence>
<dbReference type="PROSITE" id="PS50206">
    <property type="entry name" value="RHODANESE_3"/>
    <property type="match status" value="1"/>
</dbReference>
<gene>
    <name evidence="3" type="ORF">KDM89_16695</name>
</gene>
<feature type="signal peptide" evidence="1">
    <location>
        <begin position="1"/>
        <end position="22"/>
    </location>
</feature>
<keyword evidence="1" id="KW-0732">Signal</keyword>
<dbReference type="Gene3D" id="3.40.250.10">
    <property type="entry name" value="Rhodanese-like domain"/>
    <property type="match status" value="1"/>
</dbReference>
<accession>A0A941DRZ4</accession>
<keyword evidence="4" id="KW-1185">Reference proteome</keyword>
<feature type="chain" id="PRO_5037531130" description="Rhodanese domain-containing protein" evidence="1">
    <location>
        <begin position="23"/>
        <end position="285"/>
    </location>
</feature>
<dbReference type="InterPro" id="IPR036873">
    <property type="entry name" value="Rhodanese-like_dom_sf"/>
</dbReference>
<protein>
    <recommendedName>
        <fullName evidence="2">Rhodanese domain-containing protein</fullName>
    </recommendedName>
</protein>
<dbReference type="AlphaFoldDB" id="A0A941DRZ4"/>
<evidence type="ECO:0000259" key="2">
    <source>
        <dbReference type="PROSITE" id="PS50206"/>
    </source>
</evidence>
<evidence type="ECO:0000256" key="1">
    <source>
        <dbReference type="SAM" id="SignalP"/>
    </source>
</evidence>
<reference evidence="3" key="1">
    <citation type="submission" date="2021-04" db="EMBL/GenBank/DDBJ databases">
        <title>novel species isolated from subtropical streams in China.</title>
        <authorList>
            <person name="Lu H."/>
        </authorList>
    </citation>
    <scope>NUCLEOTIDE SEQUENCE</scope>
    <source>
        <strain evidence="3">LFS511W</strain>
    </source>
</reference>
<comment type="caution">
    <text evidence="3">The sequence shown here is derived from an EMBL/GenBank/DDBJ whole genome shotgun (WGS) entry which is preliminary data.</text>
</comment>
<dbReference type="RefSeq" id="WP_212689063.1">
    <property type="nucleotide sequence ID" value="NZ_JAGSPN010000015.1"/>
</dbReference>
<proteinExistence type="predicted"/>